<reference evidence="1 2" key="1">
    <citation type="submission" date="2024-05" db="EMBL/GenBank/DDBJ databases">
        <title>Neorhizobium sp. Rsf11, a plant growth promoting and heavy metal resistant PAH-degrader.</title>
        <authorList>
            <person name="Golubev S.N."/>
            <person name="Muratova A.Y."/>
            <person name="Markelova M.I."/>
        </authorList>
    </citation>
    <scope>NUCLEOTIDE SEQUENCE [LARGE SCALE GENOMIC DNA]</scope>
    <source>
        <strain evidence="1 2">Rsf11</strain>
    </source>
</reference>
<name>A0ABV0M9S8_9HYPH</name>
<protein>
    <submittedName>
        <fullName evidence="1">DUF982 domain-containing protein</fullName>
    </submittedName>
</protein>
<gene>
    <name evidence="1" type="ORF">ABK249_22780</name>
</gene>
<dbReference type="InterPro" id="IPR010385">
    <property type="entry name" value="DUF982"/>
</dbReference>
<proteinExistence type="predicted"/>
<dbReference type="EMBL" id="JBEAAL010000020">
    <property type="protein sequence ID" value="MEQ1407749.1"/>
    <property type="molecule type" value="Genomic_DNA"/>
</dbReference>
<dbReference type="Gene3D" id="6.10.250.730">
    <property type="match status" value="1"/>
</dbReference>
<keyword evidence="2" id="KW-1185">Reference proteome</keyword>
<dbReference type="Pfam" id="PF06169">
    <property type="entry name" value="DUF982"/>
    <property type="match status" value="1"/>
</dbReference>
<dbReference type="RefSeq" id="WP_348864121.1">
    <property type="nucleotide sequence ID" value="NZ_JBEAAL010000020.1"/>
</dbReference>
<evidence type="ECO:0000313" key="1">
    <source>
        <dbReference type="EMBL" id="MEQ1407749.1"/>
    </source>
</evidence>
<dbReference type="Proteomes" id="UP001496627">
    <property type="component" value="Unassembled WGS sequence"/>
</dbReference>
<accession>A0ABV0M9S8</accession>
<organism evidence="1 2">
    <name type="scientific">Neorhizobium phenanthreniclasticum</name>
    <dbReference type="NCBI Taxonomy" id="3157917"/>
    <lineage>
        <taxon>Bacteria</taxon>
        <taxon>Pseudomonadati</taxon>
        <taxon>Pseudomonadota</taxon>
        <taxon>Alphaproteobacteria</taxon>
        <taxon>Hyphomicrobiales</taxon>
        <taxon>Rhizobiaceae</taxon>
        <taxon>Rhizobium/Agrobacterium group</taxon>
        <taxon>Neorhizobium</taxon>
    </lineage>
</organism>
<evidence type="ECO:0000313" key="2">
    <source>
        <dbReference type="Proteomes" id="UP001496627"/>
    </source>
</evidence>
<comment type="caution">
    <text evidence="1">The sequence shown here is derived from an EMBL/GenBank/DDBJ whole genome shotgun (WGS) entry which is preliminary data.</text>
</comment>
<sequence>MLVNRWEKPVVFDDDGLRITIGSPEEAMTWLSQASNRDRDSFRKAWRKCLAAREGRLPADEARPAVERAVESTRH</sequence>